<dbReference type="Proteomes" id="UP000472710">
    <property type="component" value="Unassembled WGS sequence"/>
</dbReference>
<keyword evidence="3" id="KW-1185">Reference proteome</keyword>
<name>A0ABQ1CR16_STRDI</name>
<accession>A0ABQ1CR16</accession>
<evidence type="ECO:0000256" key="1">
    <source>
        <dbReference type="SAM" id="MobiDB-lite"/>
    </source>
</evidence>
<evidence type="ECO:0000313" key="2">
    <source>
        <dbReference type="EMBL" id="GFH72750.1"/>
    </source>
</evidence>
<dbReference type="RefSeq" id="WP_189500887.1">
    <property type="nucleotide sequence ID" value="NZ_BLLN01000003.1"/>
</dbReference>
<proteinExistence type="predicted"/>
<evidence type="ECO:0000313" key="3">
    <source>
        <dbReference type="Proteomes" id="UP000472710"/>
    </source>
</evidence>
<gene>
    <name evidence="2" type="ORF">Sdia_35180</name>
</gene>
<reference evidence="2 3" key="1">
    <citation type="submission" date="2020-02" db="EMBL/GenBank/DDBJ databases">
        <title>Whole genome shotgun sequence of Streptomyces diastaticus subsp. diastaticus NBRC 13412.</title>
        <authorList>
            <person name="Ichikawa N."/>
            <person name="Komaki H."/>
            <person name="Tamura T."/>
        </authorList>
    </citation>
    <scope>NUCLEOTIDE SEQUENCE [LARGE SCALE GENOMIC DNA]</scope>
    <source>
        <strain evidence="2 3">NBRC 13412</strain>
    </source>
</reference>
<sequence>MGKAVTDFEAQFCRSRVERISHATRSRLEDLVAGSADEMGAGADGEGALSGGGRSHFAELKTDPGTPGLESLLAEVNKLNRVRRLE</sequence>
<feature type="region of interest" description="Disordered" evidence="1">
    <location>
        <begin position="37"/>
        <end position="69"/>
    </location>
</feature>
<protein>
    <submittedName>
        <fullName evidence="2">Uncharacterized protein</fullName>
    </submittedName>
</protein>
<feature type="compositionally biased region" description="Gly residues" evidence="1">
    <location>
        <begin position="42"/>
        <end position="54"/>
    </location>
</feature>
<comment type="caution">
    <text evidence="2">The sequence shown here is derived from an EMBL/GenBank/DDBJ whole genome shotgun (WGS) entry which is preliminary data.</text>
</comment>
<dbReference type="EMBL" id="BLLN01000003">
    <property type="protein sequence ID" value="GFH72750.1"/>
    <property type="molecule type" value="Genomic_DNA"/>
</dbReference>
<dbReference type="GeneID" id="95073539"/>
<organism evidence="2 3">
    <name type="scientific">Streptomyces diastaticus subsp. diastaticus</name>
    <dbReference type="NCBI Taxonomy" id="68040"/>
    <lineage>
        <taxon>Bacteria</taxon>
        <taxon>Bacillati</taxon>
        <taxon>Actinomycetota</taxon>
        <taxon>Actinomycetes</taxon>
        <taxon>Kitasatosporales</taxon>
        <taxon>Streptomycetaceae</taxon>
        <taxon>Streptomyces</taxon>
        <taxon>Streptomyces diastaticus group</taxon>
    </lineage>
</organism>